<gene>
    <name evidence="2" type="ORF">AWC38_SpisGene11841</name>
</gene>
<dbReference type="PROSITE" id="PS00028">
    <property type="entry name" value="ZINC_FINGER_C2H2_1"/>
    <property type="match status" value="1"/>
</dbReference>
<evidence type="ECO:0000259" key="1">
    <source>
        <dbReference type="PROSITE" id="PS00028"/>
    </source>
</evidence>
<evidence type="ECO:0000313" key="2">
    <source>
        <dbReference type="EMBL" id="PFX23621.1"/>
    </source>
</evidence>
<sequence length="306" mass="34442">MADDHNNFVFGGDLEAILDALEADEDIEQEFMEAVDDVEKIEVVCELCGKKCKSKRGLKRHKTMKHKELIEEPVVQNSVETSVGETIRAADKSLTTDDLVVMVEQVKLKLSNTMVYQENIREELKAYTFVRPREDSKELGVLKEAYDGLLKNGNHEKFYSKYYSQIPLHAVKYFPGLSRNAATLLCTKLADRMVSFSREKLLSTVKGNQVKLSLPEKELAGLQYLGGYVLHNLHNKIAKSKKSELSESQQAMSFLKAGKAVNQTEKISLTLTASLDRGGLWTISGDAQEIFLRTEHYFRVNTSNAG</sequence>
<dbReference type="InterPro" id="IPR013087">
    <property type="entry name" value="Znf_C2H2_type"/>
</dbReference>
<proteinExistence type="predicted"/>
<keyword evidence="3" id="KW-1185">Reference proteome</keyword>
<dbReference type="EMBL" id="LSMT01000202">
    <property type="protein sequence ID" value="PFX23621.1"/>
    <property type="molecule type" value="Genomic_DNA"/>
</dbReference>
<dbReference type="OrthoDB" id="5980469at2759"/>
<protein>
    <recommendedName>
        <fullName evidence="1">C2H2-type domain-containing protein</fullName>
    </recommendedName>
</protein>
<organism evidence="2 3">
    <name type="scientific">Stylophora pistillata</name>
    <name type="common">Smooth cauliflower coral</name>
    <dbReference type="NCBI Taxonomy" id="50429"/>
    <lineage>
        <taxon>Eukaryota</taxon>
        <taxon>Metazoa</taxon>
        <taxon>Cnidaria</taxon>
        <taxon>Anthozoa</taxon>
        <taxon>Hexacorallia</taxon>
        <taxon>Scleractinia</taxon>
        <taxon>Astrocoeniina</taxon>
        <taxon>Pocilloporidae</taxon>
        <taxon>Stylophora</taxon>
    </lineage>
</organism>
<dbReference type="AlphaFoldDB" id="A0A2B4S142"/>
<name>A0A2B4S142_STYPI</name>
<evidence type="ECO:0000313" key="3">
    <source>
        <dbReference type="Proteomes" id="UP000225706"/>
    </source>
</evidence>
<reference evidence="3" key="1">
    <citation type="journal article" date="2017" name="bioRxiv">
        <title>Comparative analysis of the genomes of Stylophora pistillata and Acropora digitifera provides evidence for extensive differences between species of corals.</title>
        <authorList>
            <person name="Voolstra C.R."/>
            <person name="Li Y."/>
            <person name="Liew Y.J."/>
            <person name="Baumgarten S."/>
            <person name="Zoccola D."/>
            <person name="Flot J.-F."/>
            <person name="Tambutte S."/>
            <person name="Allemand D."/>
            <person name="Aranda M."/>
        </authorList>
    </citation>
    <scope>NUCLEOTIDE SEQUENCE [LARGE SCALE GENOMIC DNA]</scope>
</reference>
<comment type="caution">
    <text evidence="2">The sequence shown here is derived from an EMBL/GenBank/DDBJ whole genome shotgun (WGS) entry which is preliminary data.</text>
</comment>
<accession>A0A2B4S142</accession>
<feature type="domain" description="C2H2-type" evidence="1">
    <location>
        <begin position="45"/>
        <end position="66"/>
    </location>
</feature>
<dbReference type="Proteomes" id="UP000225706">
    <property type="component" value="Unassembled WGS sequence"/>
</dbReference>